<dbReference type="GO" id="GO:0004190">
    <property type="term" value="F:aspartic-type endopeptidase activity"/>
    <property type="evidence" value="ECO:0007669"/>
    <property type="project" value="UniProtKB-KW"/>
</dbReference>
<evidence type="ECO:0000256" key="4">
    <source>
        <dbReference type="ARBA" id="ARBA00022750"/>
    </source>
</evidence>
<organism evidence="13 14">
    <name type="scientific">Botryotinia narcissicola</name>
    <dbReference type="NCBI Taxonomy" id="278944"/>
    <lineage>
        <taxon>Eukaryota</taxon>
        <taxon>Fungi</taxon>
        <taxon>Dikarya</taxon>
        <taxon>Ascomycota</taxon>
        <taxon>Pezizomycotina</taxon>
        <taxon>Leotiomycetes</taxon>
        <taxon>Helotiales</taxon>
        <taxon>Sclerotiniaceae</taxon>
        <taxon>Botryotinia</taxon>
    </lineage>
</organism>
<feature type="active site" evidence="8">
    <location>
        <position position="96"/>
    </location>
</feature>
<accession>A0A4Z1I7Z4</accession>
<evidence type="ECO:0000256" key="11">
    <source>
        <dbReference type="SAM" id="SignalP"/>
    </source>
</evidence>
<evidence type="ECO:0000256" key="7">
    <source>
        <dbReference type="ARBA" id="ARBA00068059"/>
    </source>
</evidence>
<keyword evidence="3 11" id="KW-0732">Signal</keyword>
<dbReference type="PANTHER" id="PTHR47966:SF65">
    <property type="entry name" value="ASPARTIC-TYPE ENDOPEPTIDASE"/>
    <property type="match status" value="1"/>
</dbReference>
<dbReference type="Pfam" id="PF00026">
    <property type="entry name" value="Asp"/>
    <property type="match status" value="2"/>
</dbReference>
<comment type="caution">
    <text evidence="13">The sequence shown here is derived from an EMBL/GenBank/DDBJ whole genome shotgun (WGS) entry which is preliminary data.</text>
</comment>
<dbReference type="AlphaFoldDB" id="A0A4Z1I7Z4"/>
<dbReference type="InterPro" id="IPR033876">
    <property type="entry name" value="SAP-like"/>
</dbReference>
<dbReference type="PROSITE" id="PS51767">
    <property type="entry name" value="PEPTIDASE_A1"/>
    <property type="match status" value="1"/>
</dbReference>
<gene>
    <name evidence="13" type="ORF">BOTNAR_0196g00120</name>
</gene>
<evidence type="ECO:0000256" key="8">
    <source>
        <dbReference type="PIRSR" id="PIRSR601461-1"/>
    </source>
</evidence>
<dbReference type="Gene3D" id="2.40.70.10">
    <property type="entry name" value="Acid Proteases"/>
    <property type="match status" value="2"/>
</dbReference>
<dbReference type="OrthoDB" id="771136at2759"/>
<dbReference type="EMBL" id="PQXJ01000196">
    <property type="protein sequence ID" value="TGO57711.1"/>
    <property type="molecule type" value="Genomic_DNA"/>
</dbReference>
<sequence length="503" mass="51759">MARSTILASLLLSSSLLSSAGANTIQMSIAKNHANEAEQLQRRQQYLQRRGMGEVMRVEERADTVTASLGNALTSGLYYANVTVGTPAQALSLQIDTGSSDVWVPSSSASICEDTRDGGCPGGSFDYSASKTFLDVDQDAFNISYVDGTGSTGDYFQDTFSIGGETVKGFTMGLATDTSISIGIMGIGYNSSEANIQTGNGTTYPNLPNVMVSSGLIKSNAYSLWLDDLQSRTGSILFGGIDTEKYVVQSSSGTDQLTPTDFARPAILDSETTITLLPDDVAAIVFEELGATVSQQLGAVVVPCALAKKTGFGGVGGHTIKVDVSQLVLPLTTSNGRTPTYDNGEAACQLGIQAAGSNPTLFGDTFLRSAYAVYDLDNNRIGLAQTDFDATGSNIVPFASAGAPIPSASSAPNEEAVTQTASGIPRVGVTATATGTGQAATYNPTATGLNAEDGFTSTSSATSSSKKSAGSGGPAPFEWARVFVGGFAITMVAVGGGIFTLLV</sequence>
<feature type="signal peptide" evidence="11">
    <location>
        <begin position="1"/>
        <end position="22"/>
    </location>
</feature>
<evidence type="ECO:0000259" key="12">
    <source>
        <dbReference type="PROSITE" id="PS51767"/>
    </source>
</evidence>
<proteinExistence type="inferred from homology"/>
<feature type="transmembrane region" description="Helical" evidence="10">
    <location>
        <begin position="479"/>
        <end position="502"/>
    </location>
</feature>
<evidence type="ECO:0000256" key="5">
    <source>
        <dbReference type="ARBA" id="ARBA00022801"/>
    </source>
</evidence>
<feature type="region of interest" description="Disordered" evidence="9">
    <location>
        <begin position="443"/>
        <end position="474"/>
    </location>
</feature>
<keyword evidence="2" id="KW-0645">Protease</keyword>
<dbReference type="Proteomes" id="UP000297452">
    <property type="component" value="Unassembled WGS sequence"/>
</dbReference>
<dbReference type="PANTHER" id="PTHR47966">
    <property type="entry name" value="BETA-SITE APP-CLEAVING ENZYME, ISOFORM A-RELATED"/>
    <property type="match status" value="1"/>
</dbReference>
<protein>
    <recommendedName>
        <fullName evidence="7">Probable aspartic-type endopeptidase OPSB</fullName>
    </recommendedName>
    <alternativeName>
        <fullName evidence="6">Probable aspartic-type endopeptidase opsB</fullName>
    </alternativeName>
</protein>
<evidence type="ECO:0000313" key="13">
    <source>
        <dbReference type="EMBL" id="TGO57711.1"/>
    </source>
</evidence>
<dbReference type="FunFam" id="2.40.70.10:FF:000011">
    <property type="entry name" value="Aspartic protease"/>
    <property type="match status" value="1"/>
</dbReference>
<evidence type="ECO:0000256" key="2">
    <source>
        <dbReference type="ARBA" id="ARBA00022670"/>
    </source>
</evidence>
<evidence type="ECO:0000256" key="6">
    <source>
        <dbReference type="ARBA" id="ARBA00067536"/>
    </source>
</evidence>
<dbReference type="InterPro" id="IPR001461">
    <property type="entry name" value="Aspartic_peptidase_A1"/>
</dbReference>
<dbReference type="STRING" id="278944.A0A4Z1I7Z4"/>
<feature type="domain" description="Peptidase A1" evidence="12">
    <location>
        <begin position="78"/>
        <end position="384"/>
    </location>
</feature>
<feature type="chain" id="PRO_5021249349" description="Probable aspartic-type endopeptidase OPSB" evidence="11">
    <location>
        <begin position="23"/>
        <end position="503"/>
    </location>
</feature>
<keyword evidence="5" id="KW-0378">Hydrolase</keyword>
<comment type="similarity">
    <text evidence="1">Belongs to the peptidase A1 family.</text>
</comment>
<keyword evidence="10" id="KW-0472">Membrane</keyword>
<name>A0A4Z1I7Z4_9HELO</name>
<dbReference type="PRINTS" id="PR00792">
    <property type="entry name" value="PEPSIN"/>
</dbReference>
<feature type="compositionally biased region" description="Low complexity" evidence="9">
    <location>
        <begin position="456"/>
        <end position="469"/>
    </location>
</feature>
<dbReference type="GO" id="GO:0006508">
    <property type="term" value="P:proteolysis"/>
    <property type="evidence" value="ECO:0007669"/>
    <property type="project" value="UniProtKB-KW"/>
</dbReference>
<dbReference type="SUPFAM" id="SSF50630">
    <property type="entry name" value="Acid proteases"/>
    <property type="match status" value="1"/>
</dbReference>
<dbReference type="InterPro" id="IPR021109">
    <property type="entry name" value="Peptidase_aspartic_dom_sf"/>
</dbReference>
<feature type="active site" evidence="8">
    <location>
        <position position="269"/>
    </location>
</feature>
<dbReference type="CDD" id="cd05474">
    <property type="entry name" value="SAP_like"/>
    <property type="match status" value="1"/>
</dbReference>
<evidence type="ECO:0000256" key="3">
    <source>
        <dbReference type="ARBA" id="ARBA00022729"/>
    </source>
</evidence>
<keyword evidence="10" id="KW-1133">Transmembrane helix</keyword>
<reference evidence="13 14" key="1">
    <citation type="submission" date="2017-12" db="EMBL/GenBank/DDBJ databases">
        <title>Comparative genomics of Botrytis spp.</title>
        <authorList>
            <person name="Valero-Jimenez C.A."/>
            <person name="Tapia P."/>
            <person name="Veloso J."/>
            <person name="Silva-Moreno E."/>
            <person name="Staats M."/>
            <person name="Valdes J.H."/>
            <person name="Van Kan J.A.L."/>
        </authorList>
    </citation>
    <scope>NUCLEOTIDE SEQUENCE [LARGE SCALE GENOMIC DNA]</scope>
    <source>
        <strain evidence="13 14">MUCL2120</strain>
    </source>
</reference>
<keyword evidence="4" id="KW-0064">Aspartyl protease</keyword>
<keyword evidence="10" id="KW-0812">Transmembrane</keyword>
<keyword evidence="14" id="KW-1185">Reference proteome</keyword>
<evidence type="ECO:0000313" key="14">
    <source>
        <dbReference type="Proteomes" id="UP000297452"/>
    </source>
</evidence>
<evidence type="ECO:0000256" key="9">
    <source>
        <dbReference type="SAM" id="MobiDB-lite"/>
    </source>
</evidence>
<evidence type="ECO:0000256" key="10">
    <source>
        <dbReference type="SAM" id="Phobius"/>
    </source>
</evidence>
<dbReference type="InterPro" id="IPR033121">
    <property type="entry name" value="PEPTIDASE_A1"/>
</dbReference>
<evidence type="ECO:0000256" key="1">
    <source>
        <dbReference type="ARBA" id="ARBA00007447"/>
    </source>
</evidence>